<dbReference type="SUPFAM" id="SSF56784">
    <property type="entry name" value="HAD-like"/>
    <property type="match status" value="1"/>
</dbReference>
<dbReference type="InterPro" id="IPR036412">
    <property type="entry name" value="HAD-like_sf"/>
</dbReference>
<name>A0A2I2KM77_9ACTN</name>
<organism evidence="1 2">
    <name type="scientific">Frankia canadensis</name>
    <dbReference type="NCBI Taxonomy" id="1836972"/>
    <lineage>
        <taxon>Bacteria</taxon>
        <taxon>Bacillati</taxon>
        <taxon>Actinomycetota</taxon>
        <taxon>Actinomycetes</taxon>
        <taxon>Frankiales</taxon>
        <taxon>Frankiaceae</taxon>
        <taxon>Frankia</taxon>
    </lineage>
</organism>
<evidence type="ECO:0000313" key="1">
    <source>
        <dbReference type="EMBL" id="SNQ46771.1"/>
    </source>
</evidence>
<proteinExistence type="predicted"/>
<dbReference type="Pfam" id="PF13242">
    <property type="entry name" value="Hydrolase_like"/>
    <property type="match status" value="1"/>
</dbReference>
<accession>A0A2I2KM77</accession>
<protein>
    <submittedName>
        <fullName evidence="1">HAD-superfamily hydrolase, subfamily IA, variant 3</fullName>
    </submittedName>
</protein>
<dbReference type="AlphaFoldDB" id="A0A2I2KM77"/>
<keyword evidence="1" id="KW-0378">Hydrolase</keyword>
<evidence type="ECO:0000313" key="2">
    <source>
        <dbReference type="Proteomes" id="UP000234331"/>
    </source>
</evidence>
<dbReference type="InterPro" id="IPR023214">
    <property type="entry name" value="HAD_sf"/>
</dbReference>
<dbReference type="GO" id="GO:0016787">
    <property type="term" value="F:hydrolase activity"/>
    <property type="evidence" value="ECO:0007669"/>
    <property type="project" value="UniProtKB-KW"/>
</dbReference>
<gene>
    <name evidence="1" type="ORF">FRACA_1550001</name>
</gene>
<keyword evidence="2" id="KW-1185">Reference proteome</keyword>
<dbReference type="Proteomes" id="UP000234331">
    <property type="component" value="Unassembled WGS sequence"/>
</dbReference>
<sequence>MVGDTPWDVLAARRAGLDCVTVTCGGTSRAELVEAGAAAVYDDPVDLLAHLRDSPIGALLADEPRS</sequence>
<reference evidence="1 2" key="1">
    <citation type="submission" date="2017-06" db="EMBL/GenBank/DDBJ databases">
        <authorList>
            <person name="Kim H.J."/>
            <person name="Triplett B.A."/>
        </authorList>
    </citation>
    <scope>NUCLEOTIDE SEQUENCE [LARGE SCALE GENOMIC DNA]</scope>
    <source>
        <strain evidence="1">FRACA_ARgP5</strain>
    </source>
</reference>
<dbReference type="Gene3D" id="3.40.50.1000">
    <property type="entry name" value="HAD superfamily/HAD-like"/>
    <property type="match status" value="1"/>
</dbReference>
<dbReference type="EMBL" id="FZMO01000063">
    <property type="protein sequence ID" value="SNQ46771.1"/>
    <property type="molecule type" value="Genomic_DNA"/>
</dbReference>